<proteinExistence type="predicted"/>
<dbReference type="GeneID" id="80519167"/>
<sequence>MDSQENTLLVSKHVLICLDAEPNTTLDYLMKNFCGMVLTDASTISSDLIKEFLDSERLIYLCGSIEKFDSIISELKNIKFDRLYVITELSYFFNFKYQLIDLGQVPINVHNMGVFFRKLFDDKDYFNLVKGEHQFQVLTESNKPNNAYRKGIYLSKVEEVNGYKMFNLLRCSSNFEGPTDNFRSTDLEIISKVNQCNQLFFEQKTELNHVLAQIYENNPKGKASIKAHSDKTKDMPRNGLIAFCTFYDSVMFQDPKMRIKKSKLDNFDYCYNETSVLTKLHFKLKDTVTNNKLAREFSVTLYPNSVFIIPLSTNRLYTHEIRPSVLPYDKIPTRMGYVIRCSKTKAIYRSNETFYSENNIDYTKLVGVNDEDLKGLRSLYYEENTTPNLITYGKINFSMNKGDYLEPNL</sequence>
<protein>
    <submittedName>
        <fullName evidence="1">Uncharacterized protein</fullName>
    </submittedName>
</protein>
<dbReference type="EMBL" id="KY523104">
    <property type="protein sequence ID" value="QKU35724.1"/>
    <property type="molecule type" value="Genomic_DNA"/>
</dbReference>
<organism evidence="1">
    <name type="scientific">Tupanvirus soda lake</name>
    <dbReference type="NCBI Taxonomy" id="2126985"/>
    <lineage>
        <taxon>Viruses</taxon>
        <taxon>Varidnaviria</taxon>
        <taxon>Bamfordvirae</taxon>
        <taxon>Nucleocytoviricota</taxon>
        <taxon>Megaviricetes</taxon>
        <taxon>Imitervirales</taxon>
        <taxon>Mimiviridae</taxon>
        <taxon>Megamimivirinae</taxon>
        <taxon>Tupanvirus</taxon>
        <taxon>Tupanvirus salinum</taxon>
    </lineage>
</organism>
<accession>A0A6N1NMV5</accession>
<reference evidence="1" key="2">
    <citation type="journal article" date="2018" name="Nat. Commun.">
        <title>Tailed giant Tupanvirus possesses the most complete translational apparatus of the known virosphere.</title>
        <authorList>
            <person name="Abrahao J."/>
            <person name="Silva L."/>
            <person name="Silva L.S."/>
            <person name="Khalil J.Y.B."/>
            <person name="Rodrigues R."/>
            <person name="Arantes T."/>
            <person name="Assis F."/>
            <person name="Boratto P."/>
            <person name="Andrade M."/>
            <person name="Kroon E.G."/>
            <person name="Ribeiro B."/>
            <person name="Bergier I."/>
            <person name="Seligmann H."/>
            <person name="Ghigo E."/>
            <person name="Colson P."/>
            <person name="Levasseur A."/>
            <person name="Kroemer G."/>
            <person name="Raoult D."/>
            <person name="La Scola B."/>
        </authorList>
    </citation>
    <scope>NUCLEOTIDE SEQUENCE [LARGE SCALE GENOMIC DNA]</scope>
    <source>
        <strain evidence="1">Soda lake</strain>
    </source>
</reference>
<dbReference type="RefSeq" id="YP_010782403.1">
    <property type="nucleotide sequence ID" value="NC_075039.1"/>
</dbReference>
<dbReference type="SUPFAM" id="SSF51197">
    <property type="entry name" value="Clavaminate synthase-like"/>
    <property type="match status" value="1"/>
</dbReference>
<dbReference type="Gene3D" id="2.60.120.590">
    <property type="entry name" value="Alpha-ketoglutarate-dependent dioxygenase AlkB-like"/>
    <property type="match status" value="1"/>
</dbReference>
<name>A0A6N1NMV5_9VIRU</name>
<evidence type="ECO:0000313" key="1">
    <source>
        <dbReference type="EMBL" id="QKU35724.1"/>
    </source>
</evidence>
<dbReference type="InterPro" id="IPR037151">
    <property type="entry name" value="AlkB-like_sf"/>
</dbReference>
<dbReference type="KEGG" id="vg:80519167"/>
<reference evidence="1" key="1">
    <citation type="submission" date="2017-01" db="EMBL/GenBank/DDBJ databases">
        <authorList>
            <person name="Assis F.L."/>
            <person name="Abrahao J.S."/>
            <person name="Silva L."/>
            <person name="Khalil J.B."/>
            <person name="Rodrigues R."/>
            <person name="Silva L.S."/>
            <person name="Arantes T."/>
            <person name="Boratto P."/>
            <person name="Andrade M."/>
            <person name="Kroon E.G."/>
            <person name="Ribeiro B."/>
            <person name="Bergier I."/>
            <person name="Seligmann H."/>
            <person name="Ghigo E."/>
            <person name="Colson P."/>
            <person name="Levasseur A."/>
            <person name="Raoult D."/>
            <person name="Scola B.L."/>
        </authorList>
    </citation>
    <scope>NUCLEOTIDE SEQUENCE</scope>
    <source>
        <strain evidence="1">Soda lake</strain>
    </source>
</reference>